<dbReference type="PROSITE" id="PS51371">
    <property type="entry name" value="CBS"/>
    <property type="match status" value="1"/>
</dbReference>
<evidence type="ECO:0000256" key="7">
    <source>
        <dbReference type="ARBA" id="ARBA00023136"/>
    </source>
</evidence>
<organism evidence="12 13">
    <name type="scientific">Haloarchaeobius amylolyticus</name>
    <dbReference type="NCBI Taxonomy" id="1198296"/>
    <lineage>
        <taxon>Archaea</taxon>
        <taxon>Methanobacteriati</taxon>
        <taxon>Methanobacteriota</taxon>
        <taxon>Stenosarchaea group</taxon>
        <taxon>Halobacteria</taxon>
        <taxon>Halobacteriales</taxon>
        <taxon>Halorubellaceae</taxon>
        <taxon>Haloarchaeobius</taxon>
    </lineage>
</organism>
<dbReference type="Gene3D" id="3.10.580.10">
    <property type="entry name" value="CBS-domain"/>
    <property type="match status" value="1"/>
</dbReference>
<dbReference type="SMART" id="SM00924">
    <property type="entry name" value="MgtE_N"/>
    <property type="match status" value="1"/>
</dbReference>
<evidence type="ECO:0000256" key="1">
    <source>
        <dbReference type="ARBA" id="ARBA00004141"/>
    </source>
</evidence>
<evidence type="ECO:0000313" key="12">
    <source>
        <dbReference type="EMBL" id="MFD1565570.1"/>
    </source>
</evidence>
<keyword evidence="13" id="KW-1185">Reference proteome</keyword>
<dbReference type="InterPro" id="IPR046342">
    <property type="entry name" value="CBS_dom_sf"/>
</dbReference>
<dbReference type="InterPro" id="IPR000644">
    <property type="entry name" value="CBS_dom"/>
</dbReference>
<dbReference type="InterPro" id="IPR038076">
    <property type="entry name" value="MgtE_N_sf"/>
</dbReference>
<dbReference type="InterPro" id="IPR006667">
    <property type="entry name" value="SLC41_membr_dom"/>
</dbReference>
<keyword evidence="8" id="KW-0129">CBS domain</keyword>
<comment type="subcellular location">
    <subcellularLocation>
        <location evidence="1">Membrane</location>
        <topology evidence="1">Multi-pass membrane protein</topology>
    </subcellularLocation>
</comment>
<proteinExistence type="inferred from homology"/>
<dbReference type="RefSeq" id="WP_390290738.1">
    <property type="nucleotide sequence ID" value="NZ_JBHUDI010000011.1"/>
</dbReference>
<dbReference type="AlphaFoldDB" id="A0ABD6BL86"/>
<feature type="transmembrane region" description="Helical" evidence="10">
    <location>
        <begin position="284"/>
        <end position="305"/>
    </location>
</feature>
<dbReference type="Pfam" id="PF03448">
    <property type="entry name" value="MgtE_N"/>
    <property type="match status" value="1"/>
</dbReference>
<sequence length="414" mass="44586">MNESLVDAQQAIAGSPNPAEEFQQLSRGRQRDVFFQLPDGVQASLVADMGREQLQGFVRRLDPDEVADVLGLADEAVRESVLRQLDDDRREKAEYLLEFSPESAAGLMHLDYVTVDVERDLETIAKRVKRHEDRTGRFPTIFVTDDEALLGELPGQTLAMSNGEAIDLREHVQETPTVRYDSPDTEVVDVFRANPESSVAVIDDGNILGVIYAEDLLRVIEEEAGETLYEFTGVKEEESVLDGPLSKVRYRYKWLIINLGTAFLAAGAVGFFEDTIAAFTLLAVYMPVVAGMGGNAGTQSMAVTVRGLAFGQISLSTGGRAVVNEIIAGGVNGAITGVLVAVIASVFNQSPLLGLVLGVSMVLNLVIAGFFGTAIPLVLDRIGKDPATSATIFITTATDVLGFFIFLGLAQAVL</sequence>
<comment type="similarity">
    <text evidence="2">Belongs to the SLC41A transporter family.</text>
</comment>
<evidence type="ECO:0000256" key="5">
    <source>
        <dbReference type="ARBA" id="ARBA00022842"/>
    </source>
</evidence>
<keyword evidence="3" id="KW-0813">Transport</keyword>
<keyword evidence="7 10" id="KW-0472">Membrane</keyword>
<dbReference type="SUPFAM" id="SSF158791">
    <property type="entry name" value="MgtE N-terminal domain-like"/>
    <property type="match status" value="1"/>
</dbReference>
<dbReference type="Pfam" id="PF00571">
    <property type="entry name" value="CBS"/>
    <property type="match status" value="1"/>
</dbReference>
<feature type="transmembrane region" description="Helical" evidence="10">
    <location>
        <begin position="254"/>
        <end position="272"/>
    </location>
</feature>
<comment type="caution">
    <text evidence="12">The sequence shown here is derived from an EMBL/GenBank/DDBJ whole genome shotgun (WGS) entry which is preliminary data.</text>
</comment>
<evidence type="ECO:0000256" key="3">
    <source>
        <dbReference type="ARBA" id="ARBA00022448"/>
    </source>
</evidence>
<evidence type="ECO:0000259" key="11">
    <source>
        <dbReference type="PROSITE" id="PS51371"/>
    </source>
</evidence>
<evidence type="ECO:0000256" key="4">
    <source>
        <dbReference type="ARBA" id="ARBA00022692"/>
    </source>
</evidence>
<evidence type="ECO:0000256" key="2">
    <source>
        <dbReference type="ARBA" id="ARBA00009749"/>
    </source>
</evidence>
<dbReference type="PANTHER" id="PTHR41394">
    <property type="entry name" value="MAGNESIUM TRANSPORTER MGTE"/>
    <property type="match status" value="1"/>
</dbReference>
<evidence type="ECO:0000256" key="8">
    <source>
        <dbReference type="PROSITE-ProRule" id="PRU00703"/>
    </source>
</evidence>
<keyword evidence="4 10" id="KW-0812">Transmembrane</keyword>
<keyword evidence="6 10" id="KW-1133">Transmembrane helix</keyword>
<feature type="transmembrane region" description="Helical" evidence="10">
    <location>
        <begin position="326"/>
        <end position="347"/>
    </location>
</feature>
<dbReference type="InterPro" id="IPR036739">
    <property type="entry name" value="SLC41_membr_dom_sf"/>
</dbReference>
<dbReference type="Gene3D" id="1.25.60.10">
    <property type="entry name" value="MgtE N-terminal domain-like"/>
    <property type="match status" value="1"/>
</dbReference>
<reference evidence="12 13" key="1">
    <citation type="journal article" date="2019" name="Int. J. Syst. Evol. Microbiol.">
        <title>The Global Catalogue of Microorganisms (GCM) 10K type strain sequencing project: providing services to taxonomists for standard genome sequencing and annotation.</title>
        <authorList>
            <consortium name="The Broad Institute Genomics Platform"/>
            <consortium name="The Broad Institute Genome Sequencing Center for Infectious Disease"/>
            <person name="Wu L."/>
            <person name="Ma J."/>
        </authorList>
    </citation>
    <scope>NUCLEOTIDE SEQUENCE [LARGE SCALE GENOMIC DNA]</scope>
    <source>
        <strain evidence="12 13">CGMCC 1.12230</strain>
    </source>
</reference>
<name>A0ABD6BL86_9EURY</name>
<dbReference type="GO" id="GO:0016020">
    <property type="term" value="C:membrane"/>
    <property type="evidence" value="ECO:0007669"/>
    <property type="project" value="UniProtKB-SubCell"/>
</dbReference>
<feature type="domain" description="CBS" evidence="11">
    <location>
        <begin position="171"/>
        <end position="227"/>
    </location>
</feature>
<gene>
    <name evidence="12" type="ORF">ACFR99_18725</name>
</gene>
<accession>A0ABD6BL86</accession>
<protein>
    <submittedName>
        <fullName evidence="12">Magnesium transporter</fullName>
    </submittedName>
</protein>
<evidence type="ECO:0000256" key="10">
    <source>
        <dbReference type="SAM" id="Phobius"/>
    </source>
</evidence>
<evidence type="ECO:0000313" key="13">
    <source>
        <dbReference type="Proteomes" id="UP001597076"/>
    </source>
</evidence>
<dbReference type="EMBL" id="JBHUDI010000011">
    <property type="protein sequence ID" value="MFD1565570.1"/>
    <property type="molecule type" value="Genomic_DNA"/>
</dbReference>
<evidence type="ECO:0000256" key="9">
    <source>
        <dbReference type="SAM" id="MobiDB-lite"/>
    </source>
</evidence>
<feature type="region of interest" description="Disordered" evidence="9">
    <location>
        <begin position="1"/>
        <end position="22"/>
    </location>
</feature>
<dbReference type="SUPFAM" id="SSF54631">
    <property type="entry name" value="CBS-domain pair"/>
    <property type="match status" value="1"/>
</dbReference>
<dbReference type="SUPFAM" id="SSF161093">
    <property type="entry name" value="MgtE membrane domain-like"/>
    <property type="match status" value="1"/>
</dbReference>
<feature type="transmembrane region" description="Helical" evidence="10">
    <location>
        <begin position="353"/>
        <end position="379"/>
    </location>
</feature>
<dbReference type="Gene3D" id="1.10.357.20">
    <property type="entry name" value="SLC41 divalent cation transporters, integral membrane domain"/>
    <property type="match status" value="1"/>
</dbReference>
<dbReference type="SMART" id="SM00116">
    <property type="entry name" value="CBS"/>
    <property type="match status" value="1"/>
</dbReference>
<evidence type="ECO:0000256" key="6">
    <source>
        <dbReference type="ARBA" id="ARBA00022989"/>
    </source>
</evidence>
<dbReference type="PANTHER" id="PTHR41394:SF5">
    <property type="entry name" value="SLC41A_MGTE INTEGRAL MEMBRANE DOMAIN-CONTAINING PROTEIN"/>
    <property type="match status" value="1"/>
</dbReference>
<dbReference type="Pfam" id="PF01769">
    <property type="entry name" value="MgtE"/>
    <property type="match status" value="1"/>
</dbReference>
<dbReference type="Proteomes" id="UP001597076">
    <property type="component" value="Unassembled WGS sequence"/>
</dbReference>
<feature type="transmembrane region" description="Helical" evidence="10">
    <location>
        <begin position="391"/>
        <end position="413"/>
    </location>
</feature>
<dbReference type="InterPro" id="IPR006668">
    <property type="entry name" value="Mg_transptr_MgtE_intracell_dom"/>
</dbReference>
<keyword evidence="5" id="KW-0460">Magnesium</keyword>